<gene>
    <name evidence="1" type="ORF">H9712_05370</name>
</gene>
<evidence type="ECO:0000313" key="2">
    <source>
        <dbReference type="Proteomes" id="UP000823921"/>
    </source>
</evidence>
<protein>
    <submittedName>
        <fullName evidence="1">Uncharacterized protein</fullName>
    </submittedName>
</protein>
<reference evidence="1" key="1">
    <citation type="journal article" date="2021" name="PeerJ">
        <title>Extensive microbial diversity within the chicken gut microbiome revealed by metagenomics and culture.</title>
        <authorList>
            <person name="Gilroy R."/>
            <person name="Ravi A."/>
            <person name="Getino M."/>
            <person name="Pursley I."/>
            <person name="Horton D.L."/>
            <person name="Alikhan N.F."/>
            <person name="Baker D."/>
            <person name="Gharbi K."/>
            <person name="Hall N."/>
            <person name="Watson M."/>
            <person name="Adriaenssens E.M."/>
            <person name="Foster-Nyarko E."/>
            <person name="Jarju S."/>
            <person name="Secka A."/>
            <person name="Antonio M."/>
            <person name="Oren A."/>
            <person name="Chaudhuri R.R."/>
            <person name="La Ragione R."/>
            <person name="Hildebrand F."/>
            <person name="Pallen M.J."/>
        </authorList>
    </citation>
    <scope>NUCLEOTIDE SEQUENCE</scope>
    <source>
        <strain evidence="1">CHK192-8294</strain>
    </source>
</reference>
<evidence type="ECO:0000313" key="1">
    <source>
        <dbReference type="EMBL" id="HJB80395.1"/>
    </source>
</evidence>
<dbReference type="AlphaFoldDB" id="A0A9D2MMD7"/>
<comment type="caution">
    <text evidence="1">The sequence shown here is derived from an EMBL/GenBank/DDBJ whole genome shotgun (WGS) entry which is preliminary data.</text>
</comment>
<proteinExistence type="predicted"/>
<sequence>MANYTEHYRLHQWEPEDPFLRTDFNEDLAKIDEALGTAAQGNCRIMTGTYVGDGKFGQSYPNHLDFSFSPQVVMITGGSYRATSVFLRPGTKGAAHDTAGLGSVLDLEWSGNGLSWYVSGWASGGSVAAGTTVEGQLNELGETYTYLVIG</sequence>
<organism evidence="1 2">
    <name type="scientific">Candidatus Flavonifractor intestinigallinarum</name>
    <dbReference type="NCBI Taxonomy" id="2838586"/>
    <lineage>
        <taxon>Bacteria</taxon>
        <taxon>Bacillati</taxon>
        <taxon>Bacillota</taxon>
        <taxon>Clostridia</taxon>
        <taxon>Eubacteriales</taxon>
        <taxon>Oscillospiraceae</taxon>
        <taxon>Flavonifractor</taxon>
    </lineage>
</organism>
<name>A0A9D2MMD7_9FIRM</name>
<dbReference type="EMBL" id="DWXO01000052">
    <property type="protein sequence ID" value="HJB80395.1"/>
    <property type="molecule type" value="Genomic_DNA"/>
</dbReference>
<accession>A0A9D2MMD7</accession>
<dbReference type="Proteomes" id="UP000823921">
    <property type="component" value="Unassembled WGS sequence"/>
</dbReference>
<reference evidence="1" key="2">
    <citation type="submission" date="2021-04" db="EMBL/GenBank/DDBJ databases">
        <authorList>
            <person name="Gilroy R."/>
        </authorList>
    </citation>
    <scope>NUCLEOTIDE SEQUENCE</scope>
    <source>
        <strain evidence="1">CHK192-8294</strain>
    </source>
</reference>